<organism evidence="1 2">
    <name type="scientific">Ceriporiopsis subvermispora (strain B)</name>
    <name type="common">White-rot fungus</name>
    <name type="synonym">Gelatoporia subvermispora</name>
    <dbReference type="NCBI Taxonomy" id="914234"/>
    <lineage>
        <taxon>Eukaryota</taxon>
        <taxon>Fungi</taxon>
        <taxon>Dikarya</taxon>
        <taxon>Basidiomycota</taxon>
        <taxon>Agaricomycotina</taxon>
        <taxon>Agaricomycetes</taxon>
        <taxon>Polyporales</taxon>
        <taxon>Gelatoporiaceae</taxon>
        <taxon>Gelatoporia</taxon>
    </lineage>
</organism>
<proteinExistence type="predicted"/>
<sequence length="307" mass="34590">MPLLLLLPVSGSIAELEYDITSGGNTGQLAPSGEDKLNVSILHHFKGHKGPVLQCKLTNSELQQFHVVCKFSTNQPKIDAIRNECKIYEQKLRHLQGTIIPRCYGIFQGMMDEKFVVCLVTEYSGTVVKDFYKTDWDFRIDVINALVTVHKAGVRYGRAGRFGESKVLVNCEGRHVLFNLDKAEEHTCEHDSSQITFTAHARCPSGEKFLCTELYDASDRTLDLWEPYYVVLWDRAVPVETMKDMNAVLALAPEGLPHDEAYKEAKPLIDAFMENLGHRRRLEPLVKADDGLIYLTRSTKGGQSINS</sequence>
<evidence type="ECO:0000313" key="1">
    <source>
        <dbReference type="EMBL" id="EMD36075.1"/>
    </source>
</evidence>
<accession>M2QVF2</accession>
<protein>
    <recommendedName>
        <fullName evidence="3">Protein kinase domain-containing protein</fullName>
    </recommendedName>
</protein>
<evidence type="ECO:0000313" key="2">
    <source>
        <dbReference type="Proteomes" id="UP000016930"/>
    </source>
</evidence>
<dbReference type="STRING" id="914234.M2QVF2"/>
<dbReference type="AlphaFoldDB" id="M2QVF2"/>
<name>M2QVF2_CERS8</name>
<dbReference type="OrthoDB" id="2804112at2759"/>
<dbReference type="Proteomes" id="UP000016930">
    <property type="component" value="Unassembled WGS sequence"/>
</dbReference>
<dbReference type="EMBL" id="KB445799">
    <property type="protein sequence ID" value="EMD36075.1"/>
    <property type="molecule type" value="Genomic_DNA"/>
</dbReference>
<evidence type="ECO:0008006" key="3">
    <source>
        <dbReference type="Google" id="ProtNLM"/>
    </source>
</evidence>
<gene>
    <name evidence="1" type="ORF">CERSUDRAFT_96300</name>
</gene>
<reference evidence="1 2" key="1">
    <citation type="journal article" date="2012" name="Proc. Natl. Acad. Sci. U.S.A.">
        <title>Comparative genomics of Ceriporiopsis subvermispora and Phanerochaete chrysosporium provide insight into selective ligninolysis.</title>
        <authorList>
            <person name="Fernandez-Fueyo E."/>
            <person name="Ruiz-Duenas F.J."/>
            <person name="Ferreira P."/>
            <person name="Floudas D."/>
            <person name="Hibbett D.S."/>
            <person name="Canessa P."/>
            <person name="Larrondo L.F."/>
            <person name="James T.Y."/>
            <person name="Seelenfreund D."/>
            <person name="Lobos S."/>
            <person name="Polanco R."/>
            <person name="Tello M."/>
            <person name="Honda Y."/>
            <person name="Watanabe T."/>
            <person name="Watanabe T."/>
            <person name="Ryu J.S."/>
            <person name="Kubicek C.P."/>
            <person name="Schmoll M."/>
            <person name="Gaskell J."/>
            <person name="Hammel K.E."/>
            <person name="St John F.J."/>
            <person name="Vanden Wymelenberg A."/>
            <person name="Sabat G."/>
            <person name="Splinter BonDurant S."/>
            <person name="Syed K."/>
            <person name="Yadav J.S."/>
            <person name="Doddapaneni H."/>
            <person name="Subramanian V."/>
            <person name="Lavin J.L."/>
            <person name="Oguiza J.A."/>
            <person name="Perez G."/>
            <person name="Pisabarro A.G."/>
            <person name="Ramirez L."/>
            <person name="Santoyo F."/>
            <person name="Master E."/>
            <person name="Coutinho P.M."/>
            <person name="Henrissat B."/>
            <person name="Lombard V."/>
            <person name="Magnuson J.K."/>
            <person name="Kuees U."/>
            <person name="Hori C."/>
            <person name="Igarashi K."/>
            <person name="Samejima M."/>
            <person name="Held B.W."/>
            <person name="Barry K.W."/>
            <person name="LaButti K.M."/>
            <person name="Lapidus A."/>
            <person name="Lindquist E.A."/>
            <person name="Lucas S.M."/>
            <person name="Riley R."/>
            <person name="Salamov A.A."/>
            <person name="Hoffmeister D."/>
            <person name="Schwenk D."/>
            <person name="Hadar Y."/>
            <person name="Yarden O."/>
            <person name="de Vries R.P."/>
            <person name="Wiebenga A."/>
            <person name="Stenlid J."/>
            <person name="Eastwood D."/>
            <person name="Grigoriev I.V."/>
            <person name="Berka R.M."/>
            <person name="Blanchette R.A."/>
            <person name="Kersten P."/>
            <person name="Martinez A.T."/>
            <person name="Vicuna R."/>
            <person name="Cullen D."/>
        </authorList>
    </citation>
    <scope>NUCLEOTIDE SEQUENCE [LARGE SCALE GENOMIC DNA]</scope>
    <source>
        <strain evidence="1 2">B</strain>
    </source>
</reference>
<dbReference type="HOGENOM" id="CLU_903145_0_0_1"/>
<keyword evidence="2" id="KW-1185">Reference proteome</keyword>